<dbReference type="GO" id="GO:0004103">
    <property type="term" value="F:choline kinase activity"/>
    <property type="evidence" value="ECO:0007669"/>
    <property type="project" value="TreeGrafter"/>
</dbReference>
<keyword evidence="5" id="KW-1185">Reference proteome</keyword>
<dbReference type="PANTHER" id="PTHR22603">
    <property type="entry name" value="CHOLINE/ETHANOALAMINE KINASE"/>
    <property type="match status" value="1"/>
</dbReference>
<name>A0AAN8XA97_HALRR</name>
<sequence length="304" mass="35195">MARSLLTKELADSELSGMIANKMARLHALNVPISKEPSWMWNTMEKWLKSGQEYLSKKPKIDGVPENVIERIEKFNFRKELDFLKKVVSKIQSPVVFSHNDMQEGNILLNNQAKTPEDRVSLIDFEYCSYNYRGFDIANHFCEWVYEYKLPVHPYYTVERENYPERDKQLHFIRSYLESYESSKRRRGILSPNGNLPEETNVQGSILGNGHVYHSNNSSGISGVLHSPASHPAEEKILSEVQIFNLAAHLLWSLWSIVQAQVSTIPFGYMEYAALRLDHYMEDKAKLRVDYLTKRKSEAVTIDS</sequence>
<evidence type="ECO:0000256" key="1">
    <source>
        <dbReference type="ARBA" id="ARBA00023209"/>
    </source>
</evidence>
<proteinExistence type="inferred from homology"/>
<dbReference type="InterPro" id="IPR011009">
    <property type="entry name" value="Kinase-like_dom_sf"/>
</dbReference>
<dbReference type="PANTHER" id="PTHR22603:SF93">
    <property type="entry name" value="RE24176P"/>
    <property type="match status" value="1"/>
</dbReference>
<protein>
    <recommendedName>
        <fullName evidence="6">Choline kinase</fullName>
    </recommendedName>
</protein>
<evidence type="ECO:0000313" key="5">
    <source>
        <dbReference type="Proteomes" id="UP001381693"/>
    </source>
</evidence>
<comment type="caution">
    <text evidence="4">The sequence shown here is derived from an EMBL/GenBank/DDBJ whole genome shotgun (WGS) entry which is preliminary data.</text>
</comment>
<dbReference type="EMBL" id="JAXCGZ010010122">
    <property type="protein sequence ID" value="KAK7075794.1"/>
    <property type="molecule type" value="Genomic_DNA"/>
</dbReference>
<dbReference type="Gene3D" id="3.90.1200.10">
    <property type="match status" value="1"/>
</dbReference>
<dbReference type="SUPFAM" id="SSF56112">
    <property type="entry name" value="Protein kinase-like (PK-like)"/>
    <property type="match status" value="1"/>
</dbReference>
<evidence type="ECO:0000313" key="4">
    <source>
        <dbReference type="EMBL" id="KAK7075794.1"/>
    </source>
</evidence>
<organism evidence="4 5">
    <name type="scientific">Halocaridina rubra</name>
    <name type="common">Hawaiian red shrimp</name>
    <dbReference type="NCBI Taxonomy" id="373956"/>
    <lineage>
        <taxon>Eukaryota</taxon>
        <taxon>Metazoa</taxon>
        <taxon>Ecdysozoa</taxon>
        <taxon>Arthropoda</taxon>
        <taxon>Crustacea</taxon>
        <taxon>Multicrustacea</taxon>
        <taxon>Malacostraca</taxon>
        <taxon>Eumalacostraca</taxon>
        <taxon>Eucarida</taxon>
        <taxon>Decapoda</taxon>
        <taxon>Pleocyemata</taxon>
        <taxon>Caridea</taxon>
        <taxon>Atyoidea</taxon>
        <taxon>Atyidae</taxon>
        <taxon>Halocaridina</taxon>
    </lineage>
</organism>
<dbReference type="AlphaFoldDB" id="A0AAN8XA97"/>
<dbReference type="Proteomes" id="UP001381693">
    <property type="component" value="Unassembled WGS sequence"/>
</dbReference>
<dbReference type="GO" id="GO:0004305">
    <property type="term" value="F:ethanolamine kinase activity"/>
    <property type="evidence" value="ECO:0007669"/>
    <property type="project" value="TreeGrafter"/>
</dbReference>
<keyword evidence="1" id="KW-0444">Lipid biosynthesis</keyword>
<keyword evidence="2" id="KW-1208">Phospholipid metabolism</keyword>
<evidence type="ECO:0008006" key="6">
    <source>
        <dbReference type="Google" id="ProtNLM"/>
    </source>
</evidence>
<dbReference type="GO" id="GO:0006646">
    <property type="term" value="P:phosphatidylethanolamine biosynthetic process"/>
    <property type="evidence" value="ECO:0007669"/>
    <property type="project" value="TreeGrafter"/>
</dbReference>
<keyword evidence="1" id="KW-0594">Phospholipid biosynthesis</keyword>
<evidence type="ECO:0000256" key="2">
    <source>
        <dbReference type="ARBA" id="ARBA00023264"/>
    </source>
</evidence>
<comment type="similarity">
    <text evidence="3">Belongs to the choline/ethanolamine kinase family.</text>
</comment>
<evidence type="ECO:0000256" key="3">
    <source>
        <dbReference type="ARBA" id="ARBA00038211"/>
    </source>
</evidence>
<dbReference type="Pfam" id="PF01633">
    <property type="entry name" value="Choline_kinase"/>
    <property type="match status" value="1"/>
</dbReference>
<gene>
    <name evidence="4" type="ORF">SK128_004650</name>
</gene>
<reference evidence="4 5" key="1">
    <citation type="submission" date="2023-11" db="EMBL/GenBank/DDBJ databases">
        <title>Halocaridina rubra genome assembly.</title>
        <authorList>
            <person name="Smith C."/>
        </authorList>
    </citation>
    <scope>NUCLEOTIDE SEQUENCE [LARGE SCALE GENOMIC DNA]</scope>
    <source>
        <strain evidence="4">EP-1</strain>
        <tissue evidence="4">Whole</tissue>
    </source>
</reference>
<keyword evidence="1" id="KW-0443">Lipid metabolism</keyword>
<dbReference type="GO" id="GO:0005737">
    <property type="term" value="C:cytoplasm"/>
    <property type="evidence" value="ECO:0007669"/>
    <property type="project" value="TreeGrafter"/>
</dbReference>
<accession>A0AAN8XA97</accession>